<comment type="caution">
    <text evidence="1">The sequence shown here is derived from an EMBL/GenBank/DDBJ whole genome shotgun (WGS) entry which is preliminary data.</text>
</comment>
<protein>
    <submittedName>
        <fullName evidence="1">Transposase</fullName>
    </submittedName>
</protein>
<dbReference type="AlphaFoldDB" id="A0A2P5KB36"/>
<sequence length="76" mass="8422">MAFYDECIVAAASIEGCDALDTESMHHGLIVEDIVKKSRYTEEQMAFALEQAALGTPVAEACRKMGISDATFYNWR</sequence>
<keyword evidence="2" id="KW-1185">Reference proteome</keyword>
<accession>A0A2P5KB36</accession>
<gene>
    <name evidence="1" type="ORF">B0O95_105119</name>
</gene>
<reference evidence="1 2" key="1">
    <citation type="submission" date="2018-01" db="EMBL/GenBank/DDBJ databases">
        <title>Genomic Encyclopedia of Type Strains, Phase III (KMG-III): the genomes of soil and plant-associated and newly described type strains.</title>
        <authorList>
            <person name="Whitman W."/>
        </authorList>
    </citation>
    <scope>NUCLEOTIDE SEQUENCE [LARGE SCALE GENOMIC DNA]</scope>
    <source>
        <strain evidence="1 2">HKI456</strain>
    </source>
</reference>
<dbReference type="InterPro" id="IPR002514">
    <property type="entry name" value="Transposase_8"/>
</dbReference>
<organism evidence="1 2">
    <name type="scientific">Mycetohabitans endofungorum</name>
    <dbReference type="NCBI Taxonomy" id="417203"/>
    <lineage>
        <taxon>Bacteria</taxon>
        <taxon>Pseudomonadati</taxon>
        <taxon>Pseudomonadota</taxon>
        <taxon>Betaproteobacteria</taxon>
        <taxon>Burkholderiales</taxon>
        <taxon>Burkholderiaceae</taxon>
        <taxon>Mycetohabitans</taxon>
    </lineage>
</organism>
<dbReference type="InterPro" id="IPR009057">
    <property type="entry name" value="Homeodomain-like_sf"/>
</dbReference>
<dbReference type="GO" id="GO:0003677">
    <property type="term" value="F:DNA binding"/>
    <property type="evidence" value="ECO:0007669"/>
    <property type="project" value="InterPro"/>
</dbReference>
<evidence type="ECO:0000313" key="2">
    <source>
        <dbReference type="Proteomes" id="UP000243096"/>
    </source>
</evidence>
<dbReference type="GO" id="GO:0004803">
    <property type="term" value="F:transposase activity"/>
    <property type="evidence" value="ECO:0007669"/>
    <property type="project" value="InterPro"/>
</dbReference>
<dbReference type="SUPFAM" id="SSF46689">
    <property type="entry name" value="Homeodomain-like"/>
    <property type="match status" value="1"/>
</dbReference>
<dbReference type="Proteomes" id="UP000243096">
    <property type="component" value="Unassembled WGS sequence"/>
</dbReference>
<evidence type="ECO:0000313" key="1">
    <source>
        <dbReference type="EMBL" id="PPB83936.1"/>
    </source>
</evidence>
<dbReference type="GO" id="GO:0006313">
    <property type="term" value="P:DNA transposition"/>
    <property type="evidence" value="ECO:0007669"/>
    <property type="project" value="InterPro"/>
</dbReference>
<proteinExistence type="predicted"/>
<name>A0A2P5KB36_9BURK</name>
<dbReference type="Pfam" id="PF01527">
    <property type="entry name" value="HTH_Tnp_1"/>
    <property type="match status" value="1"/>
</dbReference>
<dbReference type="EMBL" id="PRDW01000005">
    <property type="protein sequence ID" value="PPB83936.1"/>
    <property type="molecule type" value="Genomic_DNA"/>
</dbReference>